<dbReference type="RefSeq" id="WP_380858525.1">
    <property type="nucleotide sequence ID" value="NZ_JBHRXV010000004.1"/>
</dbReference>
<evidence type="ECO:0000313" key="3">
    <source>
        <dbReference type="Proteomes" id="UP001595615"/>
    </source>
</evidence>
<accession>A0ABV7X7P2</accession>
<protein>
    <submittedName>
        <fullName evidence="2">DUF2271 domain-containing protein</fullName>
    </submittedName>
</protein>
<keyword evidence="3" id="KW-1185">Reference proteome</keyword>
<sequence>MRVAATFLLTGLAATPAVAADLTVSVEIPRLNVAEYHRPYVALWVEKPDQSVANNLAVWYDFDMKDNEGTKWLRDLRTWWRKAGRELTFPVDGLTGATRAPGSHKQNFNAAKLKGLAPGSYNLVVEAAREVGGREIIRVPFQWPPKARTTGNAKGTSELGAIGLEIKP</sequence>
<dbReference type="Proteomes" id="UP001595615">
    <property type="component" value="Unassembled WGS sequence"/>
</dbReference>
<reference evidence="3" key="1">
    <citation type="journal article" date="2019" name="Int. J. Syst. Evol. Microbiol.">
        <title>The Global Catalogue of Microorganisms (GCM) 10K type strain sequencing project: providing services to taxonomists for standard genome sequencing and annotation.</title>
        <authorList>
            <consortium name="The Broad Institute Genomics Platform"/>
            <consortium name="The Broad Institute Genome Sequencing Center for Infectious Disease"/>
            <person name="Wu L."/>
            <person name="Ma J."/>
        </authorList>
    </citation>
    <scope>NUCLEOTIDE SEQUENCE [LARGE SCALE GENOMIC DNA]</scope>
    <source>
        <strain evidence="3">KCTC 42644</strain>
    </source>
</reference>
<dbReference type="PIRSF" id="PIRSF014995">
    <property type="entry name" value="UCP014995"/>
    <property type="match status" value="1"/>
</dbReference>
<feature type="signal peptide" evidence="1">
    <location>
        <begin position="1"/>
        <end position="19"/>
    </location>
</feature>
<dbReference type="Pfam" id="PF10029">
    <property type="entry name" value="DUF2271"/>
    <property type="match status" value="1"/>
</dbReference>
<dbReference type="EMBL" id="JBHRXV010000004">
    <property type="protein sequence ID" value="MFC3712170.1"/>
    <property type="molecule type" value="Genomic_DNA"/>
</dbReference>
<keyword evidence="1" id="KW-0732">Signal</keyword>
<dbReference type="InterPro" id="IPR014469">
    <property type="entry name" value="DUF2271"/>
</dbReference>
<gene>
    <name evidence="2" type="ORF">ACFOMD_06295</name>
</gene>
<evidence type="ECO:0000313" key="2">
    <source>
        <dbReference type="EMBL" id="MFC3712170.1"/>
    </source>
</evidence>
<feature type="chain" id="PRO_5046831016" evidence="1">
    <location>
        <begin position="20"/>
        <end position="168"/>
    </location>
</feature>
<evidence type="ECO:0000256" key="1">
    <source>
        <dbReference type="SAM" id="SignalP"/>
    </source>
</evidence>
<proteinExistence type="predicted"/>
<name>A0ABV7X7P2_9SPHN</name>
<organism evidence="2 3">
    <name type="scientific">Sphingoaurantiacus capsulatus</name>
    <dbReference type="NCBI Taxonomy" id="1771310"/>
    <lineage>
        <taxon>Bacteria</taxon>
        <taxon>Pseudomonadati</taxon>
        <taxon>Pseudomonadota</taxon>
        <taxon>Alphaproteobacteria</taxon>
        <taxon>Sphingomonadales</taxon>
        <taxon>Sphingosinicellaceae</taxon>
        <taxon>Sphingoaurantiacus</taxon>
    </lineage>
</organism>
<comment type="caution">
    <text evidence="2">The sequence shown here is derived from an EMBL/GenBank/DDBJ whole genome shotgun (WGS) entry which is preliminary data.</text>
</comment>